<evidence type="ECO:0000256" key="17">
    <source>
        <dbReference type="SAM" id="Phobius"/>
    </source>
</evidence>
<comment type="subcellular location">
    <subcellularLocation>
        <location evidence="1">Cell membrane</location>
    </subcellularLocation>
</comment>
<dbReference type="InterPro" id="IPR001460">
    <property type="entry name" value="PCN-bd_Tpept"/>
</dbReference>
<dbReference type="EMBL" id="MGES01000004">
    <property type="protein sequence ID" value="OGL89407.1"/>
    <property type="molecule type" value="Genomic_DNA"/>
</dbReference>
<evidence type="ECO:0000256" key="14">
    <source>
        <dbReference type="ARBA" id="ARBA00023316"/>
    </source>
</evidence>
<dbReference type="GO" id="GO:0009002">
    <property type="term" value="F:serine-type D-Ala-D-Ala carboxypeptidase activity"/>
    <property type="evidence" value="ECO:0007669"/>
    <property type="project" value="UniProtKB-EC"/>
</dbReference>
<dbReference type="InterPro" id="IPR013783">
    <property type="entry name" value="Ig-like_fold"/>
</dbReference>
<dbReference type="Gene3D" id="3.40.710.10">
    <property type="entry name" value="DD-peptidase/beta-lactamase superfamily"/>
    <property type="match status" value="1"/>
</dbReference>
<dbReference type="Proteomes" id="UP000176678">
    <property type="component" value="Unassembled WGS sequence"/>
</dbReference>
<protein>
    <submittedName>
        <fullName evidence="20">Uncharacterized protein</fullName>
    </submittedName>
</protein>
<evidence type="ECO:0000256" key="15">
    <source>
        <dbReference type="ARBA" id="ARBA00034000"/>
    </source>
</evidence>
<evidence type="ECO:0000259" key="19">
    <source>
        <dbReference type="Pfam" id="PF00912"/>
    </source>
</evidence>
<reference evidence="20 21" key="1">
    <citation type="journal article" date="2016" name="Nat. Commun.">
        <title>Thousands of microbial genomes shed light on interconnected biogeochemical processes in an aquifer system.</title>
        <authorList>
            <person name="Anantharaman K."/>
            <person name="Brown C.T."/>
            <person name="Hug L.A."/>
            <person name="Sharon I."/>
            <person name="Castelle C.J."/>
            <person name="Probst A.J."/>
            <person name="Thomas B.C."/>
            <person name="Singh A."/>
            <person name="Wilkins M.J."/>
            <person name="Karaoz U."/>
            <person name="Brodie E.L."/>
            <person name="Williams K.H."/>
            <person name="Hubbard S.S."/>
            <person name="Banfield J.F."/>
        </authorList>
    </citation>
    <scope>NUCLEOTIDE SEQUENCE [LARGE SCALE GENOMIC DNA]</scope>
</reference>
<dbReference type="GO" id="GO:0071555">
    <property type="term" value="P:cell wall organization"/>
    <property type="evidence" value="ECO:0007669"/>
    <property type="project" value="UniProtKB-KW"/>
</dbReference>
<feature type="transmembrane region" description="Helical" evidence="17">
    <location>
        <begin position="35"/>
        <end position="58"/>
    </location>
</feature>
<keyword evidence="9" id="KW-0378">Hydrolase</keyword>
<proteinExistence type="inferred from homology"/>
<dbReference type="Pfam" id="PF17957">
    <property type="entry name" value="Big_7"/>
    <property type="match status" value="1"/>
</dbReference>
<dbReference type="GO" id="GO:0008360">
    <property type="term" value="P:regulation of cell shape"/>
    <property type="evidence" value="ECO:0007669"/>
    <property type="project" value="UniProtKB-KW"/>
</dbReference>
<evidence type="ECO:0000256" key="10">
    <source>
        <dbReference type="ARBA" id="ARBA00022960"/>
    </source>
</evidence>
<evidence type="ECO:0000256" key="6">
    <source>
        <dbReference type="ARBA" id="ARBA00022670"/>
    </source>
</evidence>
<evidence type="ECO:0000256" key="12">
    <source>
        <dbReference type="ARBA" id="ARBA00023136"/>
    </source>
</evidence>
<keyword evidence="17" id="KW-0812">Transmembrane</keyword>
<dbReference type="GO" id="GO:0008658">
    <property type="term" value="F:penicillin binding"/>
    <property type="evidence" value="ECO:0007669"/>
    <property type="project" value="InterPro"/>
</dbReference>
<organism evidence="20 21">
    <name type="scientific">Candidatus Uhrbacteria bacterium RIFCSPLOWO2_02_FULL_51_9</name>
    <dbReference type="NCBI Taxonomy" id="1802410"/>
    <lineage>
        <taxon>Bacteria</taxon>
        <taxon>Candidatus Uhriibacteriota</taxon>
    </lineage>
</organism>
<dbReference type="PANTHER" id="PTHR32282:SF11">
    <property type="entry name" value="PENICILLIN-BINDING PROTEIN 1B"/>
    <property type="match status" value="1"/>
</dbReference>
<dbReference type="AlphaFoldDB" id="A0A1F7VHG9"/>
<dbReference type="GO" id="GO:0005886">
    <property type="term" value="C:plasma membrane"/>
    <property type="evidence" value="ECO:0007669"/>
    <property type="project" value="UniProtKB-SubCell"/>
</dbReference>
<keyword evidence="14" id="KW-0961">Cell wall biogenesis/degradation</keyword>
<dbReference type="InterPro" id="IPR023346">
    <property type="entry name" value="Lysozyme-like_dom_sf"/>
</dbReference>
<dbReference type="PANTHER" id="PTHR32282">
    <property type="entry name" value="BINDING PROTEIN TRANSPEPTIDASE, PUTATIVE-RELATED"/>
    <property type="match status" value="1"/>
</dbReference>
<evidence type="ECO:0000313" key="20">
    <source>
        <dbReference type="EMBL" id="OGL89407.1"/>
    </source>
</evidence>
<dbReference type="GO" id="GO:0006508">
    <property type="term" value="P:proteolysis"/>
    <property type="evidence" value="ECO:0007669"/>
    <property type="project" value="UniProtKB-KW"/>
</dbReference>
<evidence type="ECO:0000259" key="18">
    <source>
        <dbReference type="Pfam" id="PF00905"/>
    </source>
</evidence>
<comment type="catalytic activity">
    <reaction evidence="16">
        <text>[GlcNAc-(1-&gt;4)-Mur2Ac(oyl-L-Ala-gamma-D-Glu-L-Lys-D-Ala-D-Ala)](n)-di-trans,octa-cis-undecaprenyl diphosphate + beta-D-GlcNAc-(1-&gt;4)-Mur2Ac(oyl-L-Ala-gamma-D-Glu-L-Lys-D-Ala-D-Ala)-di-trans,octa-cis-undecaprenyl diphosphate = [GlcNAc-(1-&gt;4)-Mur2Ac(oyl-L-Ala-gamma-D-Glu-L-Lys-D-Ala-D-Ala)](n+1)-di-trans,octa-cis-undecaprenyl diphosphate + di-trans,octa-cis-undecaprenyl diphosphate + H(+)</text>
        <dbReference type="Rhea" id="RHEA:23708"/>
        <dbReference type="Rhea" id="RHEA-COMP:9602"/>
        <dbReference type="Rhea" id="RHEA-COMP:9603"/>
        <dbReference type="ChEBI" id="CHEBI:15378"/>
        <dbReference type="ChEBI" id="CHEBI:58405"/>
        <dbReference type="ChEBI" id="CHEBI:60033"/>
        <dbReference type="ChEBI" id="CHEBI:78435"/>
        <dbReference type="EC" id="2.4.99.28"/>
    </reaction>
</comment>
<evidence type="ECO:0000256" key="16">
    <source>
        <dbReference type="ARBA" id="ARBA00049902"/>
    </source>
</evidence>
<evidence type="ECO:0000256" key="2">
    <source>
        <dbReference type="ARBA" id="ARBA00007090"/>
    </source>
</evidence>
<dbReference type="GO" id="GO:0008955">
    <property type="term" value="F:peptidoglycan glycosyltransferase activity"/>
    <property type="evidence" value="ECO:0007669"/>
    <property type="project" value="UniProtKB-EC"/>
</dbReference>
<evidence type="ECO:0000256" key="7">
    <source>
        <dbReference type="ARBA" id="ARBA00022676"/>
    </source>
</evidence>
<dbReference type="Pfam" id="PF00912">
    <property type="entry name" value="Transgly"/>
    <property type="match status" value="1"/>
</dbReference>
<keyword evidence="11" id="KW-0573">Peptidoglycan synthesis</keyword>
<keyword evidence="6" id="KW-0645">Protease</keyword>
<evidence type="ECO:0000256" key="1">
    <source>
        <dbReference type="ARBA" id="ARBA00004236"/>
    </source>
</evidence>
<feature type="domain" description="Glycosyl transferase family 51" evidence="19">
    <location>
        <begin position="88"/>
        <end position="259"/>
    </location>
</feature>
<dbReference type="InterPro" id="IPR012338">
    <property type="entry name" value="Beta-lactam/transpept-like"/>
</dbReference>
<evidence type="ECO:0000256" key="5">
    <source>
        <dbReference type="ARBA" id="ARBA00022645"/>
    </source>
</evidence>
<dbReference type="GO" id="GO:0009252">
    <property type="term" value="P:peptidoglycan biosynthetic process"/>
    <property type="evidence" value="ECO:0007669"/>
    <property type="project" value="UniProtKB-KW"/>
</dbReference>
<evidence type="ECO:0000256" key="3">
    <source>
        <dbReference type="ARBA" id="ARBA00007739"/>
    </source>
</evidence>
<accession>A0A1F7VHG9</accession>
<sequence>MPLPEPKKLVHTVVHHTQTALHHAKKINPRRALRIAIGSALLLGIAGALILAILVAVVNSQLPNPDKLTDRVVAQSTKIYDRTGKHLLYEIFNNERRTLVELEEIPTYAVYATIAIEDKKFFEHRGIRWASVLRAAANNILGRKEGSGGASTITQQLVKNAIVGNERTLIRKIKEAILATKIEKTYTKNQILKLYFNEIAYGSSNYGIEAASQAYFGKTVHDITLAEAATLAALPKAPTRYLNNHEALNVRRDYVLEAMAEQGYITPEQAQTAKQIPLELKARLANIEAPHFVLYVKERLTERFGEKIVETGGLTVITSLDYDLQKIAEEEVKKGGEYNAKNNNASNAALVAIDPKTGEVIAMVGSRDYFDDEIDGQVNVALRLRQPGSSFKPFVYLAGFEHGYTPNTVLYDTVTNFAAGGGSYIPHNYDAKEYGPVTARKALQGSLNIPAVKMLYLAGVNNVLALAGRLGYTTFTNPDNYGLALVLGGAEVKLLEHTSAYATLANQGKRYPTTTILEVKDHAGGTLFKYELPPAEPVIDEEHVAKISAILSDDGARAYVFGAGGALTLPGRPVASKTGTTNDYKDGWTMGYTPSLAAGVWVGNNDNKVMKPGVGGTAGAAPIWNAFMRRALEGKPVEPFPPMPEIKTRKSILNGTDAGEVPVKIDRISGKLATEDTPEEVTQEVLYMQPHSILHYVNKDDPTDPAPANPATDPQYAGWEAGVRAWIEKKQKEMEKNGEERTFILGDAPTEFDDVHKKELRPSLAVLSPQSGVTLRERIIDAQIDVSAPRGVARVAYFLDGAIIGEATNHPFALHYENREWENGPHTLLVKAYDDVSNMTSVEVPLILDAAPEPPNVTWVSPKPNNTLFASLFPLQLEMRLFKKDSIQSIKIFAHRVGDDARTLIGETSAITDTVLVTWNNIPQAGTYTLEPKLILKDGATINGSENSITVRE</sequence>
<comment type="similarity">
    <text evidence="2">In the C-terminal section; belongs to the transpeptidase family.</text>
</comment>
<keyword evidence="12 17" id="KW-0472">Membrane</keyword>
<evidence type="ECO:0000313" key="21">
    <source>
        <dbReference type="Proteomes" id="UP000176678"/>
    </source>
</evidence>
<dbReference type="NCBIfam" id="TIGR02074">
    <property type="entry name" value="PBP_1a_fam"/>
    <property type="match status" value="1"/>
</dbReference>
<dbReference type="InterPro" id="IPR036950">
    <property type="entry name" value="PBP_transglycosylase"/>
</dbReference>
<keyword evidence="13" id="KW-0511">Multifunctional enzyme</keyword>
<evidence type="ECO:0000256" key="9">
    <source>
        <dbReference type="ARBA" id="ARBA00022801"/>
    </source>
</evidence>
<dbReference type="SUPFAM" id="SSF53955">
    <property type="entry name" value="Lysozyme-like"/>
    <property type="match status" value="1"/>
</dbReference>
<dbReference type="InterPro" id="IPR001264">
    <property type="entry name" value="Glyco_trans_51"/>
</dbReference>
<dbReference type="STRING" id="1802410.A3H75_03115"/>
<dbReference type="Gene3D" id="2.60.40.10">
    <property type="entry name" value="Immunoglobulins"/>
    <property type="match status" value="1"/>
</dbReference>
<comment type="caution">
    <text evidence="20">The sequence shown here is derived from an EMBL/GenBank/DDBJ whole genome shotgun (WGS) entry which is preliminary data.</text>
</comment>
<comment type="catalytic activity">
    <reaction evidence="15">
        <text>Preferential cleavage: (Ac)2-L-Lys-D-Ala-|-D-Ala. Also transpeptidation of peptidyl-alanyl moieties that are N-acyl substituents of D-alanine.</text>
        <dbReference type="EC" id="3.4.16.4"/>
    </reaction>
</comment>
<evidence type="ECO:0000256" key="13">
    <source>
        <dbReference type="ARBA" id="ARBA00023268"/>
    </source>
</evidence>
<dbReference type="GO" id="GO:0030288">
    <property type="term" value="C:outer membrane-bounded periplasmic space"/>
    <property type="evidence" value="ECO:0007669"/>
    <property type="project" value="TreeGrafter"/>
</dbReference>
<keyword evidence="7" id="KW-0328">Glycosyltransferase</keyword>
<evidence type="ECO:0000256" key="11">
    <source>
        <dbReference type="ARBA" id="ARBA00022984"/>
    </source>
</evidence>
<keyword evidence="8" id="KW-0808">Transferase</keyword>
<evidence type="ECO:0000256" key="4">
    <source>
        <dbReference type="ARBA" id="ARBA00022475"/>
    </source>
</evidence>
<feature type="domain" description="Penicillin-binding protein transpeptidase" evidence="18">
    <location>
        <begin position="349"/>
        <end position="603"/>
    </location>
</feature>
<keyword evidence="4" id="KW-1003">Cell membrane</keyword>
<dbReference type="InterPro" id="IPR050396">
    <property type="entry name" value="Glycosyltr_51/Transpeptidase"/>
</dbReference>
<dbReference type="Pfam" id="PF00905">
    <property type="entry name" value="Transpeptidase"/>
    <property type="match status" value="1"/>
</dbReference>
<dbReference type="SUPFAM" id="SSF56601">
    <property type="entry name" value="beta-lactamase/transpeptidase-like"/>
    <property type="match status" value="1"/>
</dbReference>
<dbReference type="Gene3D" id="1.10.3810.10">
    <property type="entry name" value="Biosynthetic peptidoglycan transglycosylase-like"/>
    <property type="match status" value="1"/>
</dbReference>
<gene>
    <name evidence="20" type="ORF">A3H75_03115</name>
</gene>
<comment type="similarity">
    <text evidence="3">In the N-terminal section; belongs to the glycosyltransferase 51 family.</text>
</comment>
<keyword evidence="10" id="KW-0133">Cell shape</keyword>
<evidence type="ECO:0000256" key="8">
    <source>
        <dbReference type="ARBA" id="ARBA00022679"/>
    </source>
</evidence>
<dbReference type="FunFam" id="1.10.3810.10:FF:000001">
    <property type="entry name" value="Penicillin-binding protein 1A"/>
    <property type="match status" value="1"/>
</dbReference>
<keyword evidence="17" id="KW-1133">Transmembrane helix</keyword>
<name>A0A1F7VHG9_9BACT</name>
<keyword evidence="5" id="KW-0121">Carboxypeptidase</keyword>